<evidence type="ECO:0000256" key="1">
    <source>
        <dbReference type="SAM" id="MobiDB-lite"/>
    </source>
</evidence>
<accession>A0A437N5V2</accession>
<feature type="signal peptide" evidence="2">
    <location>
        <begin position="1"/>
        <end position="35"/>
    </location>
</feature>
<feature type="compositionally biased region" description="Low complexity" evidence="1">
    <location>
        <begin position="298"/>
        <end position="307"/>
    </location>
</feature>
<feature type="chain" id="PRO_5019333728" evidence="2">
    <location>
        <begin position="36"/>
        <end position="395"/>
    </location>
</feature>
<feature type="region of interest" description="Disordered" evidence="1">
    <location>
        <begin position="293"/>
        <end position="314"/>
    </location>
</feature>
<protein>
    <submittedName>
        <fullName evidence="4">Sporulation protein</fullName>
    </submittedName>
</protein>
<dbReference type="Proteomes" id="UP000282837">
    <property type="component" value="Unassembled WGS sequence"/>
</dbReference>
<dbReference type="SUPFAM" id="SSF81901">
    <property type="entry name" value="HCP-like"/>
    <property type="match status" value="1"/>
</dbReference>
<evidence type="ECO:0000256" key="2">
    <source>
        <dbReference type="SAM" id="SignalP"/>
    </source>
</evidence>
<sequence length="395" mass="40989">MQGFKAKAGRKSLKLSLGAVAVVGAFSAFTIPAQADVKTGVDAWSRGDYATALREWQPYADKGDADALFNLGQAYKLGRGVPQDMVKAEMLYAKAAAKGHAQAGDNYGLLLYQRGEKTAALPYLRAGADRGNSSALYLMGLSYFNADGVSKDWVRAYALESLAAQPHADVPALGVAQQALTQMDQYIPMEDRQRGIALASELATQIEANRNRLATATALGTPVAMAPAVKAPTPAARPAARMAPPEAVNQPAPEAVQLATPTKAEPAPKPAPVKAETKAPVLAKVEAKVPVKAEAPEAPRAPAEKPVAPKPVAKPAPALAAGSWKLQLGAFGVAANADALWGKVKALPQVAGHARQNVPSGKVNRLLAAGYSEDAAHSACSQLSAKGISCLAVKE</sequence>
<proteinExistence type="predicted"/>
<dbReference type="SMART" id="SM00671">
    <property type="entry name" value="SEL1"/>
    <property type="match status" value="2"/>
</dbReference>
<reference evidence="4 5" key="1">
    <citation type="submission" date="2019-01" db="EMBL/GenBank/DDBJ databases">
        <authorList>
            <person name="Chen W.-M."/>
        </authorList>
    </citation>
    <scope>NUCLEOTIDE SEQUENCE [LARGE SCALE GENOMIC DNA]</scope>
    <source>
        <strain evidence="4 5">FSY-9</strain>
    </source>
</reference>
<dbReference type="InterPro" id="IPR006597">
    <property type="entry name" value="Sel1-like"/>
</dbReference>
<comment type="caution">
    <text evidence="4">The sequence shown here is derived from an EMBL/GenBank/DDBJ whole genome shotgun (WGS) entry which is preliminary data.</text>
</comment>
<dbReference type="Gene3D" id="1.25.40.10">
    <property type="entry name" value="Tetratricopeptide repeat domain"/>
    <property type="match status" value="1"/>
</dbReference>
<organism evidence="4 5">
    <name type="scientific">Novosphingobium umbonatum</name>
    <dbReference type="NCBI Taxonomy" id="1908524"/>
    <lineage>
        <taxon>Bacteria</taxon>
        <taxon>Pseudomonadati</taxon>
        <taxon>Pseudomonadota</taxon>
        <taxon>Alphaproteobacteria</taxon>
        <taxon>Sphingomonadales</taxon>
        <taxon>Sphingomonadaceae</taxon>
        <taxon>Novosphingobium</taxon>
    </lineage>
</organism>
<evidence type="ECO:0000259" key="3">
    <source>
        <dbReference type="PROSITE" id="PS51724"/>
    </source>
</evidence>
<dbReference type="InterPro" id="IPR011990">
    <property type="entry name" value="TPR-like_helical_dom_sf"/>
</dbReference>
<feature type="domain" description="SPOR" evidence="3">
    <location>
        <begin position="318"/>
        <end position="395"/>
    </location>
</feature>
<keyword evidence="5" id="KW-1185">Reference proteome</keyword>
<dbReference type="InterPro" id="IPR036680">
    <property type="entry name" value="SPOR-like_sf"/>
</dbReference>
<dbReference type="Pfam" id="PF08238">
    <property type="entry name" value="Sel1"/>
    <property type="match status" value="2"/>
</dbReference>
<evidence type="ECO:0000313" key="5">
    <source>
        <dbReference type="Proteomes" id="UP000282837"/>
    </source>
</evidence>
<dbReference type="EMBL" id="SACO01000005">
    <property type="protein sequence ID" value="RVU05298.1"/>
    <property type="molecule type" value="Genomic_DNA"/>
</dbReference>
<dbReference type="InterPro" id="IPR007730">
    <property type="entry name" value="SPOR-like_dom"/>
</dbReference>
<dbReference type="Pfam" id="PF05036">
    <property type="entry name" value="SPOR"/>
    <property type="match status" value="1"/>
</dbReference>
<dbReference type="PANTHER" id="PTHR45011">
    <property type="entry name" value="DAP3-BINDING CELL DEATH ENHANCER 1"/>
    <property type="match status" value="1"/>
</dbReference>
<keyword evidence="2" id="KW-0732">Signal</keyword>
<name>A0A437N5V2_9SPHN</name>
<dbReference type="Gene3D" id="3.30.70.1070">
    <property type="entry name" value="Sporulation related repeat"/>
    <property type="match status" value="1"/>
</dbReference>
<dbReference type="PANTHER" id="PTHR45011:SF1">
    <property type="entry name" value="DAP3-BINDING CELL DEATH ENHANCER 1"/>
    <property type="match status" value="1"/>
</dbReference>
<gene>
    <name evidence="4" type="ORF">EOE18_08230</name>
</gene>
<dbReference type="GO" id="GO:0042834">
    <property type="term" value="F:peptidoglycan binding"/>
    <property type="evidence" value="ECO:0007669"/>
    <property type="project" value="InterPro"/>
</dbReference>
<dbReference type="PROSITE" id="PS51724">
    <property type="entry name" value="SPOR"/>
    <property type="match status" value="1"/>
</dbReference>
<dbReference type="SUPFAM" id="SSF110997">
    <property type="entry name" value="Sporulation related repeat"/>
    <property type="match status" value="1"/>
</dbReference>
<evidence type="ECO:0000313" key="4">
    <source>
        <dbReference type="EMBL" id="RVU05298.1"/>
    </source>
</evidence>
<dbReference type="OrthoDB" id="112232at2"/>
<dbReference type="AlphaFoldDB" id="A0A437N5V2"/>
<dbReference type="InterPro" id="IPR052748">
    <property type="entry name" value="ISR_Activator"/>
</dbReference>